<organism evidence="3 4">
    <name type="scientific">Plasmodium gonderi</name>
    <dbReference type="NCBI Taxonomy" id="77519"/>
    <lineage>
        <taxon>Eukaryota</taxon>
        <taxon>Sar</taxon>
        <taxon>Alveolata</taxon>
        <taxon>Apicomplexa</taxon>
        <taxon>Aconoidasida</taxon>
        <taxon>Haemosporida</taxon>
        <taxon>Plasmodiidae</taxon>
        <taxon>Plasmodium</taxon>
        <taxon>Plasmodium (Plasmodium)</taxon>
    </lineage>
</organism>
<keyword evidence="4" id="KW-1185">Reference proteome</keyword>
<evidence type="ECO:0000313" key="4">
    <source>
        <dbReference type="Proteomes" id="UP000195521"/>
    </source>
</evidence>
<dbReference type="EMBL" id="BDQF01000013">
    <property type="protein sequence ID" value="GAW82062.1"/>
    <property type="molecule type" value="Genomic_DNA"/>
</dbReference>
<dbReference type="Proteomes" id="UP000195521">
    <property type="component" value="Unassembled WGS sequence"/>
</dbReference>
<sequence length="465" mass="54425">MSEQCVLIPGEFGVFVQLFIGFVSMGILLTKYAFEKPRRTFIKFLKDVIVIICGSIVLHMTNIFTCIFISRYHILSYLYKIDMDECSIYFIQIIIDATLGLYVEYKLFALFKFMKFRKEYLYNNSTPTIYKPVDALSHYSSFINFSNNKDEKKLKDHKNISNNKINQNFHPNSLSLNNEHIEQKNSNASNINQSKNISTQSDSNNLETFNISNTYTTDNALYNFASQESIGNQLITSHSATEKTLEIGSTRTNEINNISKYQEGVVRKGDKFHETHKCDTYEKEDENVNNDIDIDNISAKRNEHNTYEECNQYDKYKKYYNSNSQDYKNELKLLTDETPNEEVCIQLNENNENNKETTVIYENKNSDMYKKIEESYMDLDLFQNILIWLSVVITAKCISFLIFFLFSPFFNMFVLGTIANITDMRYKLLVVMVILPFCFNFIIYFYTDSIVKSKHTCRSVNNDKI</sequence>
<reference evidence="4" key="1">
    <citation type="submission" date="2017-04" db="EMBL/GenBank/DDBJ databases">
        <title>Plasmodium gonderi genome.</title>
        <authorList>
            <person name="Arisue N."/>
            <person name="Honma H."/>
            <person name="Kawai S."/>
            <person name="Tougan T."/>
            <person name="Tanabe K."/>
            <person name="Horii T."/>
        </authorList>
    </citation>
    <scope>NUCLEOTIDE SEQUENCE [LARGE SCALE GENOMIC DNA]</scope>
    <source>
        <strain evidence="4">ATCC 30045</strain>
    </source>
</reference>
<dbReference type="OrthoDB" id="431202at2759"/>
<proteinExistence type="predicted"/>
<feature type="transmembrane region" description="Helical" evidence="2">
    <location>
        <begin position="90"/>
        <end position="111"/>
    </location>
</feature>
<dbReference type="AlphaFoldDB" id="A0A1Y1JMJ3"/>
<evidence type="ECO:0000256" key="2">
    <source>
        <dbReference type="SAM" id="Phobius"/>
    </source>
</evidence>
<dbReference type="GO" id="GO:0016020">
    <property type="term" value="C:membrane"/>
    <property type="evidence" value="ECO:0007669"/>
    <property type="project" value="TreeGrafter"/>
</dbReference>
<accession>A0A1Y1JMJ3</accession>
<dbReference type="OMA" id="YMDSIVK"/>
<dbReference type="PANTHER" id="PTHR31735">
    <property type="entry name" value="VACUOLAR MEMBRANE PROTEIN YPL162C"/>
    <property type="match status" value="1"/>
</dbReference>
<evidence type="ECO:0000313" key="3">
    <source>
        <dbReference type="EMBL" id="GAW82062.1"/>
    </source>
</evidence>
<keyword evidence="2" id="KW-0472">Membrane</keyword>
<dbReference type="RefSeq" id="XP_028544651.1">
    <property type="nucleotide sequence ID" value="XM_028688850.1"/>
</dbReference>
<dbReference type="Pfam" id="PF12400">
    <property type="entry name" value="STIMATE"/>
    <property type="match status" value="1"/>
</dbReference>
<comment type="caution">
    <text evidence="3">The sequence shown here is derived from an EMBL/GenBank/DDBJ whole genome shotgun (WGS) entry which is preliminary data.</text>
</comment>
<keyword evidence="2" id="KW-0812">Transmembrane</keyword>
<feature type="region of interest" description="Disordered" evidence="1">
    <location>
        <begin position="187"/>
        <end position="206"/>
    </location>
</feature>
<feature type="transmembrane region" description="Helical" evidence="2">
    <location>
        <begin position="385"/>
        <end position="406"/>
    </location>
</feature>
<protein>
    <submittedName>
        <fullName evidence="3">Uncharacterized protein</fullName>
    </submittedName>
</protein>
<dbReference type="PANTHER" id="PTHR31735:SF1">
    <property type="entry name" value="VACUOLAR MEMBRANE PROTEIN YPL162C"/>
    <property type="match status" value="1"/>
</dbReference>
<evidence type="ECO:0000256" key="1">
    <source>
        <dbReference type="SAM" id="MobiDB-lite"/>
    </source>
</evidence>
<feature type="transmembrane region" description="Helical" evidence="2">
    <location>
        <begin position="426"/>
        <end position="446"/>
    </location>
</feature>
<feature type="transmembrane region" description="Helical" evidence="2">
    <location>
        <begin position="44"/>
        <end position="70"/>
    </location>
</feature>
<name>A0A1Y1JMJ3_PLAGO</name>
<dbReference type="InterPro" id="IPR022127">
    <property type="entry name" value="STIMATE/YPL162C"/>
</dbReference>
<keyword evidence="2" id="KW-1133">Transmembrane helix</keyword>
<feature type="transmembrane region" description="Helical" evidence="2">
    <location>
        <begin position="12"/>
        <end position="32"/>
    </location>
</feature>
<dbReference type="GeneID" id="39748794"/>
<gene>
    <name evidence="3" type="ORF">PGO_120540</name>
</gene>